<name>A0A0H1R272_9EURY</name>
<keyword evidence="4 8" id="KW-0808">Transferase</keyword>
<comment type="similarity">
    <text evidence="6">Belongs to the precorrin methyltransferase family.</text>
</comment>
<dbReference type="PIRSF" id="PIRSF036427">
    <property type="entry name" value="Precrrn-2_mtase"/>
    <property type="match status" value="1"/>
</dbReference>
<evidence type="ECO:0000256" key="3">
    <source>
        <dbReference type="ARBA" id="ARBA00022603"/>
    </source>
</evidence>
<dbReference type="OrthoDB" id="23546at2157"/>
<evidence type="ECO:0000256" key="5">
    <source>
        <dbReference type="ARBA" id="ARBA00022691"/>
    </source>
</evidence>
<dbReference type="InterPro" id="IPR003043">
    <property type="entry name" value="Uropor_MeTrfase_CS"/>
</dbReference>
<dbReference type="GO" id="GO:0030788">
    <property type="term" value="F:precorrin-2 C20-methyltransferase activity"/>
    <property type="evidence" value="ECO:0007669"/>
    <property type="project" value="InterPro"/>
</dbReference>
<dbReference type="Gene3D" id="3.30.950.10">
    <property type="entry name" value="Methyltransferase, Cobalt-precorrin-4 Transmethylase, Domain 2"/>
    <property type="match status" value="1"/>
</dbReference>
<dbReference type="RefSeq" id="WP_048180018.1">
    <property type="nucleotide sequence ID" value="NZ_JXOJ01000001.1"/>
</dbReference>
<accession>A0A0H1R272</accession>
<evidence type="ECO:0000256" key="1">
    <source>
        <dbReference type="ARBA" id="ARBA00004953"/>
    </source>
</evidence>
<protein>
    <submittedName>
        <fullName evidence="8">Cobalt-precorrin-2 C(20)-methyltransferase</fullName>
    </submittedName>
</protein>
<dbReference type="InterPro" id="IPR014776">
    <property type="entry name" value="4pyrrole_Mease_sub2"/>
</dbReference>
<evidence type="ECO:0000313" key="9">
    <source>
        <dbReference type="Proteomes" id="UP000035301"/>
    </source>
</evidence>
<dbReference type="PANTHER" id="PTHR43467">
    <property type="entry name" value="COBALT-PRECORRIN-2 C(20)-METHYLTRANSFERASE"/>
    <property type="match status" value="1"/>
</dbReference>
<dbReference type="Proteomes" id="UP000035301">
    <property type="component" value="Unassembled WGS sequence"/>
</dbReference>
<dbReference type="AlphaFoldDB" id="A0A0H1R272"/>
<keyword evidence="5" id="KW-0949">S-adenosyl-L-methionine</keyword>
<dbReference type="GO" id="GO:0009236">
    <property type="term" value="P:cobalamin biosynthetic process"/>
    <property type="evidence" value="ECO:0007669"/>
    <property type="project" value="UniProtKB-UniRule"/>
</dbReference>
<dbReference type="NCBIfam" id="NF004060">
    <property type="entry name" value="PRK05576.1-3"/>
    <property type="match status" value="1"/>
</dbReference>
<dbReference type="InterPro" id="IPR014777">
    <property type="entry name" value="4pyrrole_Mease_sub1"/>
</dbReference>
<dbReference type="Pfam" id="PF00590">
    <property type="entry name" value="TP_methylase"/>
    <property type="match status" value="1"/>
</dbReference>
<comment type="pathway">
    <text evidence="1">Cofactor biosynthesis; adenosylcobalamin biosynthesis.</text>
</comment>
<dbReference type="InterPro" id="IPR035996">
    <property type="entry name" value="4pyrrol_Methylase_sf"/>
</dbReference>
<keyword evidence="3 8" id="KW-0489">Methyltransferase</keyword>
<dbReference type="EMBL" id="JXOJ01000001">
    <property type="protein sequence ID" value="KLK89159.1"/>
    <property type="molecule type" value="Genomic_DNA"/>
</dbReference>
<dbReference type="InterPro" id="IPR012382">
    <property type="entry name" value="CobI/CbiL"/>
</dbReference>
<comment type="caution">
    <text evidence="8">The sequence shown here is derived from an EMBL/GenBank/DDBJ whole genome shotgun (WGS) entry which is preliminary data.</text>
</comment>
<gene>
    <name evidence="8" type="ORF">SZ63_01575</name>
</gene>
<reference evidence="8 9" key="1">
    <citation type="journal article" date="2015" name="Int. J. Syst. Evol. Microbiol.">
        <title>Methanoculleus sediminis sp. nov., a methanogen from sediments near a submarine mud volcano.</title>
        <authorList>
            <person name="Chen S.C."/>
            <person name="Chen M.F."/>
            <person name="Lai M.C."/>
            <person name="Weng C.Y."/>
            <person name="Wu S.Y."/>
            <person name="Lin S."/>
            <person name="Yang T.F."/>
            <person name="Chen P.C."/>
        </authorList>
    </citation>
    <scope>NUCLEOTIDE SEQUENCE [LARGE SCALE GENOMIC DNA]</scope>
    <source>
        <strain evidence="8 9">S3Fa</strain>
    </source>
</reference>
<evidence type="ECO:0000256" key="4">
    <source>
        <dbReference type="ARBA" id="ARBA00022679"/>
    </source>
</evidence>
<evidence type="ECO:0000259" key="7">
    <source>
        <dbReference type="Pfam" id="PF00590"/>
    </source>
</evidence>
<dbReference type="STRING" id="1550566.SZ63_01575"/>
<dbReference type="SUPFAM" id="SSF53790">
    <property type="entry name" value="Tetrapyrrole methylase"/>
    <property type="match status" value="1"/>
</dbReference>
<proteinExistence type="inferred from homology"/>
<dbReference type="Gene3D" id="3.40.1010.10">
    <property type="entry name" value="Cobalt-precorrin-4 Transmethylase, Domain 1"/>
    <property type="match status" value="1"/>
</dbReference>
<evidence type="ECO:0000256" key="2">
    <source>
        <dbReference type="ARBA" id="ARBA00022573"/>
    </source>
</evidence>
<evidence type="ECO:0000313" key="8">
    <source>
        <dbReference type="EMBL" id="KLK89159.1"/>
    </source>
</evidence>
<keyword evidence="9" id="KW-1185">Reference proteome</keyword>
<keyword evidence="2" id="KW-0169">Cobalamin biosynthesis</keyword>
<dbReference type="InterPro" id="IPR000878">
    <property type="entry name" value="4pyrrol_Mease"/>
</dbReference>
<organism evidence="8 9">
    <name type="scientific">Methanoculleus sediminis</name>
    <dbReference type="NCBI Taxonomy" id="1550566"/>
    <lineage>
        <taxon>Archaea</taxon>
        <taxon>Methanobacteriati</taxon>
        <taxon>Methanobacteriota</taxon>
        <taxon>Stenosarchaea group</taxon>
        <taxon>Methanomicrobia</taxon>
        <taxon>Methanomicrobiales</taxon>
        <taxon>Methanomicrobiaceae</taxon>
        <taxon>Methanoculleus</taxon>
    </lineage>
</organism>
<feature type="domain" description="Tetrapyrrole methylase" evidence="7">
    <location>
        <begin position="1"/>
        <end position="138"/>
    </location>
</feature>
<dbReference type="PANTHER" id="PTHR43467:SF2">
    <property type="entry name" value="COBALT-PRECORRIN-2 C(20)-METHYLTRANSFERASE"/>
    <property type="match status" value="1"/>
</dbReference>
<dbReference type="GO" id="GO:0032259">
    <property type="term" value="P:methylation"/>
    <property type="evidence" value="ECO:0007669"/>
    <property type="project" value="UniProtKB-KW"/>
</dbReference>
<dbReference type="PROSITE" id="PS00839">
    <property type="entry name" value="SUMT_1"/>
    <property type="match status" value="1"/>
</dbReference>
<dbReference type="CDD" id="cd11645">
    <property type="entry name" value="Precorrin_2_C20_MT"/>
    <property type="match status" value="1"/>
</dbReference>
<evidence type="ECO:0000256" key="6">
    <source>
        <dbReference type="PIRNR" id="PIRNR036427"/>
    </source>
</evidence>
<dbReference type="PATRIC" id="fig|1550566.3.peg.333"/>
<sequence>MLVGVGLGPGDPELLTLRAVRLLGEAAAVFVPGNLAYDLVKPYRPDAVVLNFPMTSDEDYIRRCMEENADRIAPHAEDGLTVFGIIGDPNFYSTFSRLCEMISKRHPEITFATEPGISSITAFASVANVPVAGGFLVSDGNGPESRIFMKVRKPAALAASLSEEGYSEFVLVERMFMLEQRVYRGDDLPEKSDYFSILFARRPHA</sequence>